<organism evidence="2 3">
    <name type="scientific">Frigidibacter mobilis</name>
    <dbReference type="NCBI Taxonomy" id="1335048"/>
    <lineage>
        <taxon>Bacteria</taxon>
        <taxon>Pseudomonadati</taxon>
        <taxon>Pseudomonadota</taxon>
        <taxon>Alphaproteobacteria</taxon>
        <taxon>Rhodobacterales</taxon>
        <taxon>Paracoccaceae</taxon>
        <taxon>Frigidibacter</taxon>
    </lineage>
</organism>
<evidence type="ECO:0000256" key="1">
    <source>
        <dbReference type="SAM" id="SignalP"/>
    </source>
</evidence>
<dbReference type="InterPro" id="IPR003787">
    <property type="entry name" value="Sulphur_relay_DsrE/F-like"/>
</dbReference>
<feature type="chain" id="PRO_5007811493" evidence="1">
    <location>
        <begin position="23"/>
        <end position="153"/>
    </location>
</feature>
<evidence type="ECO:0000313" key="2">
    <source>
        <dbReference type="EMBL" id="AMY70208.1"/>
    </source>
</evidence>
<accession>A0A159Z6R5</accession>
<dbReference type="EMBL" id="CP012661">
    <property type="protein sequence ID" value="AMY70208.1"/>
    <property type="molecule type" value="Genomic_DNA"/>
</dbReference>
<dbReference type="Pfam" id="PF02635">
    <property type="entry name" value="DsrE"/>
    <property type="match status" value="1"/>
</dbReference>
<dbReference type="STRING" id="1335048.AKL17_2974"/>
<dbReference type="InterPro" id="IPR027396">
    <property type="entry name" value="DsrEFH-like"/>
</dbReference>
<dbReference type="PANTHER" id="PTHR37691:SF1">
    <property type="entry name" value="BLR3518 PROTEIN"/>
    <property type="match status" value="1"/>
</dbReference>
<proteinExistence type="predicted"/>
<dbReference type="SUPFAM" id="SSF75169">
    <property type="entry name" value="DsrEFH-like"/>
    <property type="match status" value="1"/>
</dbReference>
<feature type="signal peptide" evidence="1">
    <location>
        <begin position="1"/>
        <end position="22"/>
    </location>
</feature>
<dbReference type="PATRIC" id="fig|1335048.3.peg.3089"/>
<reference evidence="2 3" key="1">
    <citation type="submission" date="2015-09" db="EMBL/GenBank/DDBJ databases">
        <title>Complete genome sequence of Defluviimonas alba cai42t isolated from an oilfield in Xinjiang.</title>
        <authorList>
            <person name="Geng S."/>
            <person name="Pan X."/>
            <person name="Wu X."/>
        </authorList>
    </citation>
    <scope>NUCLEOTIDE SEQUENCE [LARGE SCALE GENOMIC DNA]</scope>
    <source>
        <strain evidence="3">cai42</strain>
    </source>
</reference>
<keyword evidence="1" id="KW-0732">Signal</keyword>
<dbReference type="AlphaFoldDB" id="A0A159Z6R5"/>
<protein>
    <submittedName>
        <fullName evidence="2">Uncharacterized protein</fullName>
    </submittedName>
</protein>
<name>A0A159Z6R5_9RHOB</name>
<dbReference type="RefSeq" id="WP_066814364.1">
    <property type="nucleotide sequence ID" value="NZ_CP012661.1"/>
</dbReference>
<sequence>MNLFRLSLAALLAGLLAAPLAAQDAAPMASSQPAKVAIHVDQDDPATMNMALNNAANIARHYGDLGQEVVIEIVTYGPGVHMLRADTSPVADRIGMMAMEMDNISFSVCLNTVEAMEQKAKKEVPLLEEATEVPSGAVRLMELQQQGYAYLRP</sequence>
<dbReference type="Proteomes" id="UP000076128">
    <property type="component" value="Chromosome"/>
</dbReference>
<dbReference type="PANTHER" id="PTHR37691">
    <property type="entry name" value="BLR3518 PROTEIN"/>
    <property type="match status" value="1"/>
</dbReference>
<gene>
    <name evidence="2" type="ORF">AKL17_2974</name>
</gene>
<evidence type="ECO:0000313" key="3">
    <source>
        <dbReference type="Proteomes" id="UP000076128"/>
    </source>
</evidence>
<keyword evidence="3" id="KW-1185">Reference proteome</keyword>
<dbReference type="KEGG" id="daa:AKL17_2974"/>
<dbReference type="Gene3D" id="3.40.1260.10">
    <property type="entry name" value="DsrEFH-like"/>
    <property type="match status" value="1"/>
</dbReference>